<comment type="caution">
    <text evidence="1">The sequence shown here is derived from an EMBL/GenBank/DDBJ whole genome shotgun (WGS) entry which is preliminary data.</text>
</comment>
<keyword evidence="2" id="KW-1185">Reference proteome</keyword>
<dbReference type="Proteomes" id="UP000292423">
    <property type="component" value="Unassembled WGS sequence"/>
</dbReference>
<accession>A0A4Q7YKQ8</accession>
<dbReference type="OrthoDB" id="9933133at2"/>
<organism evidence="1 2">
    <name type="scientific">Fluviicoccus keumensis</name>
    <dbReference type="NCBI Taxonomy" id="1435465"/>
    <lineage>
        <taxon>Bacteria</taxon>
        <taxon>Pseudomonadati</taxon>
        <taxon>Pseudomonadota</taxon>
        <taxon>Gammaproteobacteria</taxon>
        <taxon>Moraxellales</taxon>
        <taxon>Moraxellaceae</taxon>
        <taxon>Fluviicoccus</taxon>
    </lineage>
</organism>
<evidence type="ECO:0000313" key="2">
    <source>
        <dbReference type="Proteomes" id="UP000292423"/>
    </source>
</evidence>
<sequence>MTTITLRDVDPRTIHRQITQLEAMQQQMSKDAGADTEAMKETLRLLHQIEETIRHDAREAHHMPHH</sequence>
<protein>
    <submittedName>
        <fullName evidence="1">Uncharacterized protein</fullName>
    </submittedName>
</protein>
<evidence type="ECO:0000313" key="1">
    <source>
        <dbReference type="EMBL" id="RZU38262.1"/>
    </source>
</evidence>
<dbReference type="AlphaFoldDB" id="A0A4Q7YKQ8"/>
<dbReference type="RefSeq" id="WP_130414945.1">
    <property type="nucleotide sequence ID" value="NZ_SHKX01000014.1"/>
</dbReference>
<gene>
    <name evidence="1" type="ORF">EV700_2841</name>
</gene>
<dbReference type="EMBL" id="SHKX01000014">
    <property type="protein sequence ID" value="RZU38262.1"/>
    <property type="molecule type" value="Genomic_DNA"/>
</dbReference>
<reference evidence="1 2" key="1">
    <citation type="submission" date="2019-02" db="EMBL/GenBank/DDBJ databases">
        <title>Genomic Encyclopedia of Type Strains, Phase IV (KMG-IV): sequencing the most valuable type-strain genomes for metagenomic binning, comparative biology and taxonomic classification.</title>
        <authorList>
            <person name="Goeker M."/>
        </authorList>
    </citation>
    <scope>NUCLEOTIDE SEQUENCE [LARGE SCALE GENOMIC DNA]</scope>
    <source>
        <strain evidence="1 2">DSM 105135</strain>
    </source>
</reference>
<proteinExistence type="predicted"/>
<name>A0A4Q7YKQ8_9GAMM</name>